<dbReference type="SUPFAM" id="SSF54001">
    <property type="entry name" value="Cysteine proteinases"/>
    <property type="match status" value="1"/>
</dbReference>
<dbReference type="Pfam" id="PF04721">
    <property type="entry name" value="PAW"/>
    <property type="match status" value="1"/>
</dbReference>
<dbReference type="InterPro" id="IPR038680">
    <property type="entry name" value="PAW_sf"/>
</dbReference>
<dbReference type="Gene3D" id="3.10.620.30">
    <property type="match status" value="1"/>
</dbReference>
<dbReference type="Proteomes" id="UP001168821">
    <property type="component" value="Unassembled WGS sequence"/>
</dbReference>
<dbReference type="InterPro" id="IPR006588">
    <property type="entry name" value="Peptide_N_glycanase_PAW_dom"/>
</dbReference>
<dbReference type="GO" id="GO:0046872">
    <property type="term" value="F:metal ion binding"/>
    <property type="evidence" value="ECO:0007669"/>
    <property type="project" value="UniProtKB-KW"/>
</dbReference>
<dbReference type="SUPFAM" id="SSF143503">
    <property type="entry name" value="PUG domain-like"/>
    <property type="match status" value="1"/>
</dbReference>
<dbReference type="InterPro" id="IPR002931">
    <property type="entry name" value="Transglutaminase-like"/>
</dbReference>
<evidence type="ECO:0000259" key="14">
    <source>
        <dbReference type="PROSITE" id="PS51398"/>
    </source>
</evidence>
<dbReference type="SMART" id="SM00580">
    <property type="entry name" value="PUG"/>
    <property type="match status" value="1"/>
</dbReference>
<dbReference type="Gene3D" id="2.60.120.1020">
    <property type="entry name" value="Peptide N glycanase, PAW domain"/>
    <property type="match status" value="1"/>
</dbReference>
<sequence length="633" mass="73361">MTSEEIFAKLKSNTKSTCEETIRILVKIADNILNNPTNLKVRSLQKNNSTVRNKILAIRGGAECLKLMGFQENDTSFTLPPNNSVDTLEIIKKALLELKMSDTQSKGAIPKQKSEIASVNKDHRENNDDLKDVKRFVLPPFSPKFSNQFLRRIETQFHHALAFDDKDCQKRAKKLIPLDRLEINAQRNLRYVQTKIKKEKMQDPEFSIQDMLLIELLTWFKEEFFSWVDTPLCNSCGGKTVMSHMSSDRADLVYTSRVEVYKCPSCQQPTKFPRYNDLNILLETRRGRCGEWAQVFTLLCRSLGWDARYVVDELDHVWTEVYSITQKRWVHCDSSENACDTPLMYESGWNKKLTYVIAYSPEEVQDVTWRYSSNHKELLTRRKNCSEAELIKALLNLRAERQKSFSKIKNNYLNRRLISELVELMVERKPLDNEKHGRISGSKEWRTARGEAKDENMYVWRIGNKHIVNNKVTIKYCTALNVYEFVKGDDSVITIDEWNLGVFDYSSVFRKEEKDWDTVYLARSEGSDQGSISWKYELEKDTTKVIDSVSLKFGHQTYETGKVKVALVSDDITLEFPESDTNLSTQQLSGKRHFTLQATLHGGKGDVAWQHAQLFRQASDSNEYPFIVSITFK</sequence>
<dbReference type="Gene3D" id="1.20.58.2190">
    <property type="match status" value="1"/>
</dbReference>
<dbReference type="EMBL" id="JALNTZ010000003">
    <property type="protein sequence ID" value="KAJ3659594.1"/>
    <property type="molecule type" value="Genomic_DNA"/>
</dbReference>
<dbReference type="FunFam" id="2.60.120.1020:FF:000001">
    <property type="entry name" value="Peptide-N(4)-(N-acetyl-beta-glucosaminyl)asparagine amidase"/>
    <property type="match status" value="1"/>
</dbReference>
<evidence type="ECO:0000256" key="2">
    <source>
        <dbReference type="ARBA" id="ARBA00001947"/>
    </source>
</evidence>
<evidence type="ECO:0000256" key="12">
    <source>
        <dbReference type="ARBA" id="ARBA00032901"/>
    </source>
</evidence>
<comment type="similarity">
    <text evidence="4 13">Belongs to the transglutaminase-like superfamily. PNGase family.</text>
</comment>
<reference evidence="15" key="1">
    <citation type="journal article" date="2023" name="G3 (Bethesda)">
        <title>Whole genome assemblies of Zophobas morio and Tenebrio molitor.</title>
        <authorList>
            <person name="Kaur S."/>
            <person name="Stinson S.A."/>
            <person name="diCenzo G.C."/>
        </authorList>
    </citation>
    <scope>NUCLEOTIDE SEQUENCE</scope>
    <source>
        <strain evidence="15">QUZm001</strain>
    </source>
</reference>
<dbReference type="Pfam" id="PF01841">
    <property type="entry name" value="Transglut_core"/>
    <property type="match status" value="1"/>
</dbReference>
<dbReference type="InterPro" id="IPR036339">
    <property type="entry name" value="PUB-like_dom_sf"/>
</dbReference>
<evidence type="ECO:0000256" key="3">
    <source>
        <dbReference type="ARBA" id="ARBA00004496"/>
    </source>
</evidence>
<dbReference type="GO" id="GO:0006516">
    <property type="term" value="P:glycoprotein catabolic process"/>
    <property type="evidence" value="ECO:0007669"/>
    <property type="project" value="InterPro"/>
</dbReference>
<dbReference type="EC" id="3.5.1.52" evidence="5"/>
<dbReference type="PANTHER" id="PTHR12143">
    <property type="entry name" value="PEPTIDE N-GLYCANASE PNGASE -RELATED"/>
    <property type="match status" value="1"/>
</dbReference>
<keyword evidence="10" id="KW-0862">Zinc</keyword>
<comment type="catalytic activity">
    <reaction evidence="1">
        <text>Hydrolysis of an N(4)-(acetyl-beta-D-glucosaminyl)asparagine residue in which the glucosamine residue may be further glycosylated, to yield a (substituted) N-acetyl-beta-D-glucosaminylamine and a peptide containing an aspartate residue.</text>
        <dbReference type="EC" id="3.5.1.52"/>
    </reaction>
</comment>
<keyword evidence="7" id="KW-0963">Cytoplasm</keyword>
<dbReference type="PROSITE" id="PS51398">
    <property type="entry name" value="PAW"/>
    <property type="match status" value="1"/>
</dbReference>
<evidence type="ECO:0000256" key="4">
    <source>
        <dbReference type="ARBA" id="ARBA00009390"/>
    </source>
</evidence>
<evidence type="ECO:0000256" key="7">
    <source>
        <dbReference type="ARBA" id="ARBA00022490"/>
    </source>
</evidence>
<comment type="caution">
    <text evidence="15">The sequence shown here is derived from an EMBL/GenBank/DDBJ whole genome shotgun (WGS) entry which is preliminary data.</text>
</comment>
<protein>
    <recommendedName>
        <fullName evidence="6">Peptide-N(4)-(N-acetyl-beta-glucosaminyl)asparagine amidase</fullName>
        <ecNumber evidence="5">3.5.1.52</ecNumber>
    </recommendedName>
    <alternativeName>
        <fullName evidence="12">Peptide:N-glycanase</fullName>
    </alternativeName>
</protein>
<dbReference type="PANTHER" id="PTHR12143:SF19">
    <property type="entry name" value="PEPTIDE-N(4)-(N-ACETYL-BETA-GLUCOSAMINYL)ASPARAGINE AMIDASE"/>
    <property type="match status" value="1"/>
</dbReference>
<comment type="subcellular location">
    <subcellularLocation>
        <location evidence="3">Cytoplasm</location>
    </subcellularLocation>
</comment>
<dbReference type="GO" id="GO:0000224">
    <property type="term" value="F:peptide-N4-(N-acetyl-beta-glucosaminyl)asparagine amidase activity"/>
    <property type="evidence" value="ECO:0007669"/>
    <property type="project" value="UniProtKB-EC"/>
</dbReference>
<dbReference type="InterPro" id="IPR018997">
    <property type="entry name" value="PUB_domain"/>
</dbReference>
<accession>A0AA38IUT3</accession>
<evidence type="ECO:0000256" key="10">
    <source>
        <dbReference type="ARBA" id="ARBA00022833"/>
    </source>
</evidence>
<keyword evidence="8" id="KW-0479">Metal-binding</keyword>
<dbReference type="InterPro" id="IPR050883">
    <property type="entry name" value="PNGase"/>
</dbReference>
<dbReference type="InterPro" id="IPR008979">
    <property type="entry name" value="Galactose-bd-like_sf"/>
</dbReference>
<comment type="function">
    <text evidence="11">Specifically deglycosylates the denatured form of N-linked glycoproteins in the cytoplasm and assists their proteasome-mediated degradation. Cleaves the beta-aspartyl-glucosamine (GlcNAc) of the glycan and the amide side chain of Asn, converting Asn to Asp. Prefers proteins containing high-mannose over those bearing complex type oligosaccharides. Can recognize misfolded proteins in the endoplasmic reticulum that are exported to the cytosol to be destroyed and deglycosylate them, while it has no activity toward native proteins. Deglycosylation is a prerequisite for subsequent proteasome-mediated degradation of some, but not all, misfolded glycoproteins.</text>
</comment>
<organism evidence="15 16">
    <name type="scientific">Zophobas morio</name>
    <dbReference type="NCBI Taxonomy" id="2755281"/>
    <lineage>
        <taxon>Eukaryota</taxon>
        <taxon>Metazoa</taxon>
        <taxon>Ecdysozoa</taxon>
        <taxon>Arthropoda</taxon>
        <taxon>Hexapoda</taxon>
        <taxon>Insecta</taxon>
        <taxon>Pterygota</taxon>
        <taxon>Neoptera</taxon>
        <taxon>Endopterygota</taxon>
        <taxon>Coleoptera</taxon>
        <taxon>Polyphaga</taxon>
        <taxon>Cucujiformia</taxon>
        <taxon>Tenebrionidae</taxon>
        <taxon>Zophobas</taxon>
    </lineage>
</organism>
<dbReference type="InterPro" id="IPR038765">
    <property type="entry name" value="Papain-like_cys_pep_sf"/>
</dbReference>
<dbReference type="SUPFAM" id="SSF49785">
    <property type="entry name" value="Galactose-binding domain-like"/>
    <property type="match status" value="1"/>
</dbReference>
<evidence type="ECO:0000256" key="8">
    <source>
        <dbReference type="ARBA" id="ARBA00022723"/>
    </source>
</evidence>
<evidence type="ECO:0000256" key="9">
    <source>
        <dbReference type="ARBA" id="ARBA00022801"/>
    </source>
</evidence>
<evidence type="ECO:0000313" key="16">
    <source>
        <dbReference type="Proteomes" id="UP001168821"/>
    </source>
</evidence>
<keyword evidence="9" id="KW-0378">Hydrolase</keyword>
<dbReference type="Gene3D" id="2.20.25.10">
    <property type="match status" value="1"/>
</dbReference>
<dbReference type="Pfam" id="PF09409">
    <property type="entry name" value="PUB"/>
    <property type="match status" value="1"/>
</dbReference>
<keyword evidence="16" id="KW-1185">Reference proteome</keyword>
<gene>
    <name evidence="15" type="ORF">Zmor_011277</name>
</gene>
<evidence type="ECO:0000256" key="13">
    <source>
        <dbReference type="PROSITE-ProRule" id="PRU00731"/>
    </source>
</evidence>
<dbReference type="SMART" id="SM00460">
    <property type="entry name" value="TGc"/>
    <property type="match status" value="1"/>
</dbReference>
<name>A0AA38IUT3_9CUCU</name>
<evidence type="ECO:0000256" key="6">
    <source>
        <dbReference type="ARBA" id="ARBA00018546"/>
    </source>
</evidence>
<dbReference type="GO" id="GO:0005829">
    <property type="term" value="C:cytosol"/>
    <property type="evidence" value="ECO:0007669"/>
    <property type="project" value="TreeGrafter"/>
</dbReference>
<dbReference type="AlphaFoldDB" id="A0AA38IUT3"/>
<comment type="cofactor">
    <cofactor evidence="2">
        <name>Zn(2+)</name>
        <dbReference type="ChEBI" id="CHEBI:29105"/>
    </cofactor>
</comment>
<dbReference type="GO" id="GO:0005634">
    <property type="term" value="C:nucleus"/>
    <property type="evidence" value="ECO:0007669"/>
    <property type="project" value="TreeGrafter"/>
</dbReference>
<evidence type="ECO:0000256" key="11">
    <source>
        <dbReference type="ARBA" id="ARBA00024870"/>
    </source>
</evidence>
<evidence type="ECO:0000256" key="1">
    <source>
        <dbReference type="ARBA" id="ARBA00001650"/>
    </source>
</evidence>
<evidence type="ECO:0000256" key="5">
    <source>
        <dbReference type="ARBA" id="ARBA00012158"/>
    </source>
</evidence>
<feature type="domain" description="PAW" evidence="14">
    <location>
        <begin position="434"/>
        <end position="633"/>
    </location>
</feature>
<evidence type="ECO:0000313" key="15">
    <source>
        <dbReference type="EMBL" id="KAJ3659594.1"/>
    </source>
</evidence>
<proteinExistence type="inferred from homology"/>